<feature type="transmembrane region" description="Helical" evidence="13">
    <location>
        <begin position="603"/>
        <end position="626"/>
    </location>
</feature>
<feature type="transmembrane region" description="Helical" evidence="13">
    <location>
        <begin position="436"/>
        <end position="453"/>
    </location>
</feature>
<keyword evidence="11 13" id="KW-0472">Membrane</keyword>
<proteinExistence type="inferred from homology"/>
<comment type="similarity">
    <text evidence="3">Belongs to the glycosyltransferase 2 family.</text>
</comment>
<evidence type="ECO:0000256" key="3">
    <source>
        <dbReference type="ARBA" id="ARBA00006739"/>
    </source>
</evidence>
<evidence type="ECO:0000313" key="15">
    <source>
        <dbReference type="EMBL" id="GHI35626.1"/>
    </source>
</evidence>
<evidence type="ECO:0000256" key="6">
    <source>
        <dbReference type="ARBA" id="ARBA00022679"/>
    </source>
</evidence>
<dbReference type="InterPro" id="IPR035518">
    <property type="entry name" value="DPG_synthase"/>
</dbReference>
<keyword evidence="9" id="KW-0735">Signal-anchor</keyword>
<dbReference type="Gene3D" id="3.90.550.10">
    <property type="entry name" value="Spore Coat Polysaccharide Biosynthesis Protein SpsA, Chain A"/>
    <property type="match status" value="1"/>
</dbReference>
<name>A0ABQ3QEC2_9ACTN</name>
<sequence>MINEPAGQVELSVVVPAYNEEQRLAPTLEAIRGHLGDSCSWELIVVDDGSADETVRVAREAAAVDPRINVVVSESNRGKGHALRLGVLASYGRRVLITDADLATPIEELDQLAKAMTEGETAAAIGSRAHPEARIEVHQSRLRELLGRMGNRLIRAVAVPGIRDTQCGFKLFDGEKARAAFADARLDGWGIDVEILQFFRRRGWAVSEVPVRWSHQDGSKVGAADYGKVLWELARLKARAVRRVDLVLGALYLLSCVLLYKNLWGDLGRSYLTDSMQDQNQWEWFFSVTADNVTHLRDPLFTAVQNFPDGVNLMGNTPMLGLSVPLTPVTLAFGPTLTWALVLTLGISATAYAWYWLFARRVTENRWAAGLGGALAAFAPPVISHGNAHPNFCVLFMIPLIIDRALRLCEGRNVRRDGVILGLFTTYQIFLGEEALLLASLGMALFALSYALARRDVARAAIRPLATGMAYALGVCLVLIAYPLYRQFAGAQSYHSVLHGDNAGNSPLALIEFAGRSLMGDDATADKLALNRTEQNAFYGWPLVALAFALVVRLWRRPLVKALAFTGAAAAVLSLGQKIRIPYTDVVVPGPWKLLAHRPLFESVIEGRVAMICAPVLGALVALAAGRLALSRVRATQVAGFTAIALALLPIVPTSFPTNARPEVPEFIASGMWKKYVKPGESLVPVPLPDPGSAEALHWQSSTGLGFPVPGGYFNGPWGPDRIGIYGASPRWTSNLFSDVRSGKPVPDIGTDWQKQAREDLAYWHAGVLVLAPQPQAPELYETVTRLLGREGTKAGGVWIWDVSSVR</sequence>
<dbReference type="EMBL" id="BNDY01000001">
    <property type="protein sequence ID" value="GHI35626.1"/>
    <property type="molecule type" value="Genomic_DNA"/>
</dbReference>
<dbReference type="PANTHER" id="PTHR10859">
    <property type="entry name" value="GLYCOSYL TRANSFERASE"/>
    <property type="match status" value="1"/>
</dbReference>
<dbReference type="Proteomes" id="UP001050808">
    <property type="component" value="Unassembled WGS sequence"/>
</dbReference>
<dbReference type="RefSeq" id="WP_226598536.1">
    <property type="nucleotide sequence ID" value="NZ_BMUA01000003.1"/>
</dbReference>
<keyword evidence="10 13" id="KW-1133">Transmembrane helix</keyword>
<evidence type="ECO:0000256" key="8">
    <source>
        <dbReference type="ARBA" id="ARBA00022824"/>
    </source>
</evidence>
<feature type="transmembrane region" description="Helical" evidence="13">
    <location>
        <begin position="336"/>
        <end position="355"/>
    </location>
</feature>
<feature type="domain" description="Glycosyltransferase 2-like" evidence="14">
    <location>
        <begin position="12"/>
        <end position="171"/>
    </location>
</feature>
<evidence type="ECO:0000256" key="7">
    <source>
        <dbReference type="ARBA" id="ARBA00022692"/>
    </source>
</evidence>
<evidence type="ECO:0000256" key="10">
    <source>
        <dbReference type="ARBA" id="ARBA00022989"/>
    </source>
</evidence>
<keyword evidence="8" id="KW-0256">Endoplasmic reticulum</keyword>
<evidence type="ECO:0000256" key="1">
    <source>
        <dbReference type="ARBA" id="ARBA00004389"/>
    </source>
</evidence>
<evidence type="ECO:0000259" key="14">
    <source>
        <dbReference type="Pfam" id="PF00535"/>
    </source>
</evidence>
<feature type="transmembrane region" description="Helical" evidence="13">
    <location>
        <begin position="562"/>
        <end position="583"/>
    </location>
</feature>
<feature type="transmembrane region" description="Helical" evidence="13">
    <location>
        <begin position="465"/>
        <end position="485"/>
    </location>
</feature>
<dbReference type="SUPFAM" id="SSF53448">
    <property type="entry name" value="Nucleotide-diphospho-sugar transferases"/>
    <property type="match status" value="1"/>
</dbReference>
<dbReference type="Pfam" id="PF00535">
    <property type="entry name" value="Glycos_transf_2"/>
    <property type="match status" value="1"/>
</dbReference>
<evidence type="ECO:0000256" key="5">
    <source>
        <dbReference type="ARBA" id="ARBA00022676"/>
    </source>
</evidence>
<dbReference type="InterPro" id="IPR001173">
    <property type="entry name" value="Glyco_trans_2-like"/>
</dbReference>
<keyword evidence="16" id="KW-1185">Reference proteome</keyword>
<evidence type="ECO:0000256" key="11">
    <source>
        <dbReference type="ARBA" id="ARBA00023136"/>
    </source>
</evidence>
<organism evidence="15 16">
    <name type="scientific">Streptomyces violascens</name>
    <dbReference type="NCBI Taxonomy" id="67381"/>
    <lineage>
        <taxon>Bacteria</taxon>
        <taxon>Bacillati</taxon>
        <taxon>Actinomycetota</taxon>
        <taxon>Actinomycetes</taxon>
        <taxon>Kitasatosporales</taxon>
        <taxon>Streptomycetaceae</taxon>
        <taxon>Streptomyces</taxon>
    </lineage>
</organism>
<reference evidence="15" key="1">
    <citation type="submission" date="2024-05" db="EMBL/GenBank/DDBJ databases">
        <title>Whole genome shotgun sequence of Streptomyces violascens NBRC 12920.</title>
        <authorList>
            <person name="Komaki H."/>
            <person name="Tamura T."/>
        </authorList>
    </citation>
    <scope>NUCLEOTIDE SEQUENCE</scope>
    <source>
        <strain evidence="15">NBRC 12920</strain>
    </source>
</reference>
<keyword evidence="6" id="KW-0808">Transferase</keyword>
<comment type="subcellular location">
    <subcellularLocation>
        <location evidence="1">Endoplasmic reticulum membrane</location>
        <topology evidence="1">Single-pass membrane protein</topology>
    </subcellularLocation>
</comment>
<dbReference type="EC" id="2.4.1.117" evidence="4"/>
<comment type="catalytic activity">
    <reaction evidence="12">
        <text>a di-trans,poly-cis-dolichyl phosphate + UDP-alpha-D-glucose = a di-trans,poly-cis-dolichyl beta-D-glucosyl phosphate + UDP</text>
        <dbReference type="Rhea" id="RHEA:15401"/>
        <dbReference type="Rhea" id="RHEA-COMP:19498"/>
        <dbReference type="Rhea" id="RHEA-COMP:19502"/>
        <dbReference type="ChEBI" id="CHEBI:57525"/>
        <dbReference type="ChEBI" id="CHEBI:57683"/>
        <dbReference type="ChEBI" id="CHEBI:58223"/>
        <dbReference type="ChEBI" id="CHEBI:58885"/>
        <dbReference type="EC" id="2.4.1.117"/>
    </reaction>
    <physiologicalReaction direction="left-to-right" evidence="12">
        <dbReference type="Rhea" id="RHEA:15402"/>
    </physiologicalReaction>
</comment>
<evidence type="ECO:0000256" key="13">
    <source>
        <dbReference type="SAM" id="Phobius"/>
    </source>
</evidence>
<keyword evidence="5" id="KW-0328">Glycosyltransferase</keyword>
<feature type="transmembrane region" description="Helical" evidence="13">
    <location>
        <begin position="538"/>
        <end position="555"/>
    </location>
</feature>
<comment type="pathway">
    <text evidence="2">Protein modification; protein glycosylation.</text>
</comment>
<evidence type="ECO:0000313" key="16">
    <source>
        <dbReference type="Proteomes" id="UP001050808"/>
    </source>
</evidence>
<dbReference type="PANTHER" id="PTHR10859:SF91">
    <property type="entry name" value="DOLICHYL-PHOSPHATE BETA-GLUCOSYLTRANSFERASE"/>
    <property type="match status" value="1"/>
</dbReference>
<evidence type="ECO:0000256" key="4">
    <source>
        <dbReference type="ARBA" id="ARBA00012583"/>
    </source>
</evidence>
<feature type="transmembrane region" description="Helical" evidence="13">
    <location>
        <begin position="638"/>
        <end position="656"/>
    </location>
</feature>
<gene>
    <name evidence="15" type="ORF">Sviol_00340</name>
</gene>
<evidence type="ECO:0000256" key="12">
    <source>
        <dbReference type="ARBA" id="ARBA00045097"/>
    </source>
</evidence>
<feature type="transmembrane region" description="Helical" evidence="13">
    <location>
        <begin position="367"/>
        <end position="383"/>
    </location>
</feature>
<keyword evidence="7 13" id="KW-0812">Transmembrane</keyword>
<dbReference type="CDD" id="cd04188">
    <property type="entry name" value="DPG_synthase"/>
    <property type="match status" value="1"/>
</dbReference>
<dbReference type="InterPro" id="IPR029044">
    <property type="entry name" value="Nucleotide-diphossugar_trans"/>
</dbReference>
<protein>
    <recommendedName>
        <fullName evidence="4">dolichyl-phosphate beta-glucosyltransferase</fullName>
        <ecNumber evidence="4">2.4.1.117</ecNumber>
    </recommendedName>
</protein>
<evidence type="ECO:0000256" key="9">
    <source>
        <dbReference type="ARBA" id="ARBA00022968"/>
    </source>
</evidence>
<comment type="caution">
    <text evidence="15">The sequence shown here is derived from an EMBL/GenBank/DDBJ whole genome shotgun (WGS) entry which is preliminary data.</text>
</comment>
<accession>A0ABQ3QEC2</accession>
<evidence type="ECO:0000256" key="2">
    <source>
        <dbReference type="ARBA" id="ARBA00004922"/>
    </source>
</evidence>